<accession>A0A382SH39</accession>
<name>A0A382SH39_9ZZZZ</name>
<feature type="non-terminal residue" evidence="1">
    <location>
        <position position="26"/>
    </location>
</feature>
<protein>
    <submittedName>
        <fullName evidence="1">Uncharacterized protein</fullName>
    </submittedName>
</protein>
<gene>
    <name evidence="1" type="ORF">METZ01_LOCUS362124</name>
</gene>
<reference evidence="1" key="1">
    <citation type="submission" date="2018-05" db="EMBL/GenBank/DDBJ databases">
        <authorList>
            <person name="Lanie J.A."/>
            <person name="Ng W.-L."/>
            <person name="Kazmierczak K.M."/>
            <person name="Andrzejewski T.M."/>
            <person name="Davidsen T.M."/>
            <person name="Wayne K.J."/>
            <person name="Tettelin H."/>
            <person name="Glass J.I."/>
            <person name="Rusch D."/>
            <person name="Podicherti R."/>
            <person name="Tsui H.-C.T."/>
            <person name="Winkler M.E."/>
        </authorList>
    </citation>
    <scope>NUCLEOTIDE SEQUENCE</scope>
</reference>
<dbReference type="EMBL" id="UINC01129100">
    <property type="protein sequence ID" value="SVD09270.1"/>
    <property type="molecule type" value="Genomic_DNA"/>
</dbReference>
<proteinExistence type="predicted"/>
<sequence length="26" mass="2773">MAVQYNVIVHGNNLSLRSGFLALANA</sequence>
<dbReference type="AlphaFoldDB" id="A0A382SH39"/>
<evidence type="ECO:0000313" key="1">
    <source>
        <dbReference type="EMBL" id="SVD09270.1"/>
    </source>
</evidence>
<organism evidence="1">
    <name type="scientific">marine metagenome</name>
    <dbReference type="NCBI Taxonomy" id="408172"/>
    <lineage>
        <taxon>unclassified sequences</taxon>
        <taxon>metagenomes</taxon>
        <taxon>ecological metagenomes</taxon>
    </lineage>
</organism>